<protein>
    <submittedName>
        <fullName evidence="3">PH domain-containing protein</fullName>
    </submittedName>
</protein>
<dbReference type="Proteomes" id="UP001500298">
    <property type="component" value="Unassembled WGS sequence"/>
</dbReference>
<evidence type="ECO:0000313" key="3">
    <source>
        <dbReference type="EMBL" id="GAA4832627.1"/>
    </source>
</evidence>
<dbReference type="SUPFAM" id="SSF50729">
    <property type="entry name" value="PH domain-like"/>
    <property type="match status" value="1"/>
</dbReference>
<accession>A0ABP9D8E3</accession>
<dbReference type="InterPro" id="IPR037063">
    <property type="entry name" value="PHb_sf"/>
</dbReference>
<dbReference type="Gene3D" id="2.30.29.50">
    <property type="entry name" value="Bacterial Pleckstrin homology domain"/>
    <property type="match status" value="1"/>
</dbReference>
<gene>
    <name evidence="3" type="ORF">GCM10023331_17300</name>
</gene>
<dbReference type="EMBL" id="BAABJX010000026">
    <property type="protein sequence ID" value="GAA4832627.1"/>
    <property type="molecule type" value="Genomic_DNA"/>
</dbReference>
<proteinExistence type="predicted"/>
<dbReference type="Pfam" id="PF08000">
    <property type="entry name" value="bPH_1"/>
    <property type="match status" value="1"/>
</dbReference>
<comment type="caution">
    <text evidence="3">The sequence shown here is derived from an EMBL/GenBank/DDBJ whole genome shotgun (WGS) entry which is preliminary data.</text>
</comment>
<dbReference type="InterPro" id="IPR021722">
    <property type="entry name" value="YvbH_oligomer_dom"/>
</dbReference>
<name>A0ABP9D8E3_9BACT</name>
<reference evidence="4" key="1">
    <citation type="journal article" date="2019" name="Int. J. Syst. Evol. Microbiol.">
        <title>The Global Catalogue of Microorganisms (GCM) 10K type strain sequencing project: providing services to taxonomists for standard genome sequencing and annotation.</title>
        <authorList>
            <consortium name="The Broad Institute Genomics Platform"/>
            <consortium name="The Broad Institute Genome Sequencing Center for Infectious Disease"/>
            <person name="Wu L."/>
            <person name="Ma J."/>
        </authorList>
    </citation>
    <scope>NUCLEOTIDE SEQUENCE [LARGE SCALE GENOMIC DNA]</scope>
    <source>
        <strain evidence="4">JCM 18326</strain>
    </source>
</reference>
<evidence type="ECO:0000313" key="4">
    <source>
        <dbReference type="Proteomes" id="UP001500298"/>
    </source>
</evidence>
<keyword evidence="4" id="KW-1185">Reference proteome</keyword>
<dbReference type="InterPro" id="IPR012544">
    <property type="entry name" value="PHb"/>
</dbReference>
<organism evidence="3 4">
    <name type="scientific">Algivirga pacifica</name>
    <dbReference type="NCBI Taxonomy" id="1162670"/>
    <lineage>
        <taxon>Bacteria</taxon>
        <taxon>Pseudomonadati</taxon>
        <taxon>Bacteroidota</taxon>
        <taxon>Cytophagia</taxon>
        <taxon>Cytophagales</taxon>
        <taxon>Flammeovirgaceae</taxon>
        <taxon>Algivirga</taxon>
    </lineage>
</organism>
<feature type="domain" description="Bacterial Pleckstrin homology" evidence="1">
    <location>
        <begin position="11"/>
        <end position="132"/>
    </location>
</feature>
<feature type="domain" description="YvbH-like oligomerisation" evidence="2">
    <location>
        <begin position="146"/>
        <end position="201"/>
    </location>
</feature>
<evidence type="ECO:0000259" key="2">
    <source>
        <dbReference type="Pfam" id="PF11724"/>
    </source>
</evidence>
<dbReference type="PANTHER" id="PTHR35796">
    <property type="entry name" value="HYPOTHETICAL CYTOSOLIC PROTEIN"/>
    <property type="match status" value="1"/>
</dbReference>
<dbReference type="RefSeq" id="WP_345370986.1">
    <property type="nucleotide sequence ID" value="NZ_BAABJX010000026.1"/>
</dbReference>
<dbReference type="PANTHER" id="PTHR35796:SF2">
    <property type="entry name" value="YVBH-LIKE OLIGOMERISATION REGION"/>
    <property type="match status" value="1"/>
</dbReference>
<dbReference type="Gene3D" id="1.10.287.210">
    <property type="match status" value="1"/>
</dbReference>
<evidence type="ECO:0000259" key="1">
    <source>
        <dbReference type="Pfam" id="PF08000"/>
    </source>
</evidence>
<sequence>MFGKVASDMMGLSDIGTIVSPSEYHMVDSDDYVMHEDGEKIYFLIKSKSDEYCFTNKALIHLDGTSAMNKKRMLKRYSYKHNNFRNVRLETAGNLDKDVEIKFYLGDVDYSIDVDKKQLEKLKDLYKALVKIGSMQYDNDRMLEMSESSLSSTVQTLSASRFEMTDDLFKKVNEYAFDWQKDRYLEFNREDFGEIYEKFINE</sequence>
<dbReference type="Pfam" id="PF11724">
    <property type="entry name" value="YvbH_ext"/>
    <property type="match status" value="1"/>
</dbReference>